<dbReference type="Proteomes" id="UP001164536">
    <property type="component" value="Chromosome"/>
</dbReference>
<evidence type="ECO:0000313" key="2">
    <source>
        <dbReference type="EMBL" id="AXZ46835.1"/>
    </source>
</evidence>
<dbReference type="RefSeq" id="WP_003838871.1">
    <property type="nucleotide sequence ID" value="NZ_AP026940.1"/>
</dbReference>
<evidence type="ECO:0000313" key="8">
    <source>
        <dbReference type="Proteomes" id="UP001164536"/>
    </source>
</evidence>
<dbReference type="EMBL" id="ABBJDF010000022">
    <property type="protein sequence ID" value="EHT9940612.1"/>
    <property type="molecule type" value="Genomic_DNA"/>
</dbReference>
<organism evidence="3 6">
    <name type="scientific">Citrobacter freundii</name>
    <dbReference type="NCBI Taxonomy" id="546"/>
    <lineage>
        <taxon>Bacteria</taxon>
        <taxon>Pseudomonadati</taxon>
        <taxon>Pseudomonadota</taxon>
        <taxon>Gammaproteobacteria</taxon>
        <taxon>Enterobacterales</taxon>
        <taxon>Enterobacteriaceae</taxon>
        <taxon>Citrobacter</taxon>
        <taxon>Citrobacter freundii complex</taxon>
    </lineage>
</organism>
<reference evidence="2 7" key="2">
    <citation type="submission" date="2018-09" db="EMBL/GenBank/DDBJ databases">
        <title>Whole genome sequencing of Citrobacter freundii AR_0116.</title>
        <authorList>
            <person name="Conlan S."/>
            <person name="Thomas P.J."/>
            <person name="Mullikin J."/>
            <person name="Frank K.M."/>
            <person name="Segre J.A."/>
        </authorList>
    </citation>
    <scope>NUCLEOTIDE SEQUENCE [LARGE SCALE GENOMIC DNA]</scope>
    <source>
        <strain evidence="2 7">AR_0116</strain>
    </source>
</reference>
<dbReference type="Proteomes" id="UP000263627">
    <property type="component" value="Chromosome"/>
</dbReference>
<evidence type="ECO:0000313" key="3">
    <source>
        <dbReference type="EMBL" id="CDL40785.1"/>
    </source>
</evidence>
<sequence length="136" mass="15264">MKNFLRMTLLAVTVAGASFSTLAATTSNVPAPAQDPIVQHLKLSTDQIAQIKKLHQQLETNVSQISVKDVKDGALIDVIKSGKWDETAVKKQLSAFSNIEQQARYYRVKYYFDLNKVLTPEQRQQVQKDIAQTLSE</sequence>
<dbReference type="GeneID" id="87002599"/>
<reference evidence="4" key="3">
    <citation type="submission" date="2021-07" db="EMBL/GenBank/DDBJ databases">
        <authorList>
            <consortium name="Clinical and Environmental Microbiology Branch: Whole genome sequencing antimicrobial resistance pathogens in the healthcare setting"/>
        </authorList>
    </citation>
    <scope>NUCLEOTIDE SEQUENCE</scope>
    <source>
        <strain evidence="4">2021DK-00049</strain>
    </source>
</reference>
<protein>
    <submittedName>
        <fullName evidence="3">Probable secreted protein</fullName>
    </submittedName>
    <submittedName>
        <fullName evidence="4">Spy/CpxP family protein refolding chaperone</fullName>
    </submittedName>
</protein>
<evidence type="ECO:0000313" key="5">
    <source>
        <dbReference type="EMBL" id="WAZ56468.1"/>
    </source>
</evidence>
<name>A0A0D7LHA8_CITFR</name>
<dbReference type="AlphaFoldDB" id="A0A0D7LHA8"/>
<dbReference type="Gene3D" id="1.20.120.1490">
    <property type="match status" value="1"/>
</dbReference>
<dbReference type="EMBL" id="CBWP010000075">
    <property type="protein sequence ID" value="CDL40785.1"/>
    <property type="molecule type" value="Genomic_DNA"/>
</dbReference>
<dbReference type="Proteomes" id="UP000019194">
    <property type="component" value="Unassembled WGS sequence"/>
</dbReference>
<feature type="signal peptide" evidence="1">
    <location>
        <begin position="1"/>
        <end position="23"/>
    </location>
</feature>
<reference evidence="3 6" key="1">
    <citation type="submission" date="2013-10" db="EMBL/GenBank/DDBJ databases">
        <title>Antibiotic resistance diversity of beta-lactamase producers in the General Hospital Vienna.</title>
        <authorList>
            <person name="Barisic I."/>
            <person name="Mitteregger D."/>
            <person name="Hirschl A.M."/>
            <person name="Noehammer C."/>
            <person name="Wiesinger-Mayr H."/>
        </authorList>
    </citation>
    <scope>NUCLEOTIDE SEQUENCE [LARGE SCALE GENOMIC DNA]</scope>
    <source>
        <strain evidence="3 6">ISC11</strain>
    </source>
</reference>
<gene>
    <name evidence="2" type="ORF">AM363_07645</name>
    <name evidence="4" type="ORF">KY227_003724</name>
    <name evidence="5" type="ORF">O4000_19530</name>
</gene>
<feature type="chain" id="PRO_5044541912" evidence="1">
    <location>
        <begin position="24"/>
        <end position="136"/>
    </location>
</feature>
<evidence type="ECO:0000313" key="4">
    <source>
        <dbReference type="EMBL" id="EHT9940612.1"/>
    </source>
</evidence>
<evidence type="ECO:0000313" key="7">
    <source>
        <dbReference type="Proteomes" id="UP000263627"/>
    </source>
</evidence>
<dbReference type="InterPro" id="IPR012899">
    <property type="entry name" value="LTXXQ"/>
</dbReference>
<dbReference type="Pfam" id="PF07813">
    <property type="entry name" value="LTXXQ"/>
    <property type="match status" value="1"/>
</dbReference>
<reference evidence="5" key="4">
    <citation type="submission" date="2022-12" db="EMBL/GenBank/DDBJ databases">
        <title>2953647.</title>
        <authorList>
            <person name="Hergert J."/>
            <person name="Casey R."/>
            <person name="Wagner J."/>
            <person name="Young E.L."/>
            <person name="Oakeson K.F."/>
        </authorList>
    </citation>
    <scope>NUCLEOTIDE SEQUENCE</scope>
    <source>
        <strain evidence="5">2953647</strain>
    </source>
</reference>
<dbReference type="EMBL" id="CP114564">
    <property type="protein sequence ID" value="WAZ56468.1"/>
    <property type="molecule type" value="Genomic_DNA"/>
</dbReference>
<dbReference type="GO" id="GO:0042597">
    <property type="term" value="C:periplasmic space"/>
    <property type="evidence" value="ECO:0007669"/>
    <property type="project" value="InterPro"/>
</dbReference>
<dbReference type="EMBL" id="CP032184">
    <property type="protein sequence ID" value="AXZ46835.1"/>
    <property type="molecule type" value="Genomic_DNA"/>
</dbReference>
<evidence type="ECO:0000313" key="6">
    <source>
        <dbReference type="Proteomes" id="UP000019194"/>
    </source>
</evidence>
<keyword evidence="8" id="KW-1185">Reference proteome</keyword>
<proteinExistence type="predicted"/>
<evidence type="ECO:0000256" key="1">
    <source>
        <dbReference type="SAM" id="SignalP"/>
    </source>
</evidence>
<keyword evidence="1" id="KW-0732">Signal</keyword>
<dbReference type="CDD" id="cd09916">
    <property type="entry name" value="CpxP_like"/>
    <property type="match status" value="1"/>
</dbReference>
<accession>A0A0D7LHA8</accession>